<evidence type="ECO:0000313" key="1">
    <source>
        <dbReference type="EMBL" id="WPL19238.1"/>
    </source>
</evidence>
<dbReference type="Proteomes" id="UP001432180">
    <property type="component" value="Chromosome"/>
</dbReference>
<dbReference type="EMBL" id="CP121472">
    <property type="protein sequence ID" value="WPL19238.1"/>
    <property type="molecule type" value="Genomic_DNA"/>
</dbReference>
<sequence>MNHAAPSGGRSAEWRPVYKAIKCGSHCNLLIRRSGTDDEDGHSFLH</sequence>
<name>A0ABZ0SDY6_9GAMM</name>
<protein>
    <submittedName>
        <fullName evidence="1">Uncharacterized protein</fullName>
    </submittedName>
</protein>
<reference evidence="1 2" key="1">
    <citation type="journal article" date="2023" name="Microorganisms">
        <title>Thiorhodovibrio frisius and Trv. litoralis spp. nov., Two Novel Members from a Clade of Fastidious Purple Sulfur Bacteria That Exhibit Unique Red-Shifted Light-Harvesting Capabilities.</title>
        <authorList>
            <person name="Methner A."/>
            <person name="Kuzyk S.B."/>
            <person name="Petersen J."/>
            <person name="Bauer S."/>
            <person name="Brinkmann H."/>
            <person name="Sichau K."/>
            <person name="Wanner G."/>
            <person name="Wolf J."/>
            <person name="Neumann-Schaal M."/>
            <person name="Henke P."/>
            <person name="Tank M."/>
            <person name="Sproer C."/>
            <person name="Bunk B."/>
            <person name="Overmann J."/>
        </authorList>
    </citation>
    <scope>NUCLEOTIDE SEQUENCE [LARGE SCALE GENOMIC DNA]</scope>
    <source>
        <strain evidence="1 2">DSM 6702</strain>
    </source>
</reference>
<accession>A0ABZ0SDY6</accession>
<evidence type="ECO:0000313" key="2">
    <source>
        <dbReference type="Proteomes" id="UP001432180"/>
    </source>
</evidence>
<proteinExistence type="predicted"/>
<keyword evidence="2" id="KW-1185">Reference proteome</keyword>
<organism evidence="1 2">
    <name type="scientific">Thiorhodovibrio winogradskyi</name>
    <dbReference type="NCBI Taxonomy" id="77007"/>
    <lineage>
        <taxon>Bacteria</taxon>
        <taxon>Pseudomonadati</taxon>
        <taxon>Pseudomonadota</taxon>
        <taxon>Gammaproteobacteria</taxon>
        <taxon>Chromatiales</taxon>
        <taxon>Chromatiaceae</taxon>
        <taxon>Thiorhodovibrio</taxon>
    </lineage>
</organism>
<gene>
    <name evidence="1" type="ORF">Thiowin_04350</name>
</gene>